<dbReference type="EMBL" id="JACHXK010000011">
    <property type="protein sequence ID" value="MBB3112220.1"/>
    <property type="molecule type" value="Genomic_DNA"/>
</dbReference>
<keyword evidence="3" id="KW-1185">Reference proteome</keyword>
<keyword evidence="1" id="KW-1133">Transmembrane helix</keyword>
<evidence type="ECO:0000313" key="3">
    <source>
        <dbReference type="Proteomes" id="UP000570361"/>
    </source>
</evidence>
<keyword evidence="1" id="KW-0812">Transmembrane</keyword>
<evidence type="ECO:0000313" key="2">
    <source>
        <dbReference type="EMBL" id="MBB3112220.1"/>
    </source>
</evidence>
<organism evidence="2 3">
    <name type="scientific">Paenibacillus phyllosphaerae</name>
    <dbReference type="NCBI Taxonomy" id="274593"/>
    <lineage>
        <taxon>Bacteria</taxon>
        <taxon>Bacillati</taxon>
        <taxon>Bacillota</taxon>
        <taxon>Bacilli</taxon>
        <taxon>Bacillales</taxon>
        <taxon>Paenibacillaceae</taxon>
        <taxon>Paenibacillus</taxon>
    </lineage>
</organism>
<feature type="transmembrane region" description="Helical" evidence="1">
    <location>
        <begin position="56"/>
        <end position="79"/>
    </location>
</feature>
<evidence type="ECO:0000256" key="1">
    <source>
        <dbReference type="SAM" id="Phobius"/>
    </source>
</evidence>
<sequence>MSDSANDPKQTAKAAVNPRMQDFELDLNLDSLDRLEAGGPMKVVEWSALPDAVRHWSYMLAMVCAGVLIFIAIQHFGVFE</sequence>
<name>A0A7W5B0L6_9BACL</name>
<accession>A0A7W5B0L6</accession>
<reference evidence="2 3" key="1">
    <citation type="submission" date="2020-08" db="EMBL/GenBank/DDBJ databases">
        <title>Genomic Encyclopedia of Type Strains, Phase III (KMG-III): the genomes of soil and plant-associated and newly described type strains.</title>
        <authorList>
            <person name="Whitman W."/>
        </authorList>
    </citation>
    <scope>NUCLEOTIDE SEQUENCE [LARGE SCALE GENOMIC DNA]</scope>
    <source>
        <strain evidence="2 3">CECT 5862</strain>
    </source>
</reference>
<protein>
    <submittedName>
        <fullName evidence="2">Uncharacterized protein</fullName>
    </submittedName>
</protein>
<dbReference type="Proteomes" id="UP000570361">
    <property type="component" value="Unassembled WGS sequence"/>
</dbReference>
<dbReference type="AlphaFoldDB" id="A0A7W5B0L6"/>
<dbReference type="RefSeq" id="WP_183602278.1">
    <property type="nucleotide sequence ID" value="NZ_JACHXK010000011.1"/>
</dbReference>
<proteinExistence type="predicted"/>
<gene>
    <name evidence="2" type="ORF">FHS18_004306</name>
</gene>
<comment type="caution">
    <text evidence="2">The sequence shown here is derived from an EMBL/GenBank/DDBJ whole genome shotgun (WGS) entry which is preliminary data.</text>
</comment>
<keyword evidence="1" id="KW-0472">Membrane</keyword>